<feature type="transmembrane region" description="Helical" evidence="1">
    <location>
        <begin position="137"/>
        <end position="160"/>
    </location>
</feature>
<proteinExistence type="predicted"/>
<comment type="caution">
    <text evidence="2">The sequence shown here is derived from an EMBL/GenBank/DDBJ whole genome shotgun (WGS) entry which is preliminary data.</text>
</comment>
<dbReference type="Proteomes" id="UP000179023">
    <property type="component" value="Unassembled WGS sequence"/>
</dbReference>
<name>A0A1G2KGZ5_9BACT</name>
<sequence>MATQDIQNYIAANRGKFTMPVLMDQLRKHGYPEDEITVALHAVSGGADAPARRMQFLNHRPDTAWRKIGHLITGFLVGGTVFLLCVWFGMTFSSLLYVIAPTGIREIASLLPAVFGAAVVLLLFFKFRKRSLYFARGILVALISFGVLAVVAILFLMYVVGRFS</sequence>
<evidence type="ECO:0000256" key="1">
    <source>
        <dbReference type="SAM" id="Phobius"/>
    </source>
</evidence>
<dbReference type="STRING" id="1802270.A3C07_00340"/>
<keyword evidence="1" id="KW-0812">Transmembrane</keyword>
<organism evidence="2 3">
    <name type="scientific">Candidatus Sungbacteria bacterium RIFCSPHIGHO2_02_FULL_47_11</name>
    <dbReference type="NCBI Taxonomy" id="1802270"/>
    <lineage>
        <taxon>Bacteria</taxon>
        <taxon>Candidatus Sungiibacteriota</taxon>
    </lineage>
</organism>
<feature type="transmembrane region" description="Helical" evidence="1">
    <location>
        <begin position="106"/>
        <end position="125"/>
    </location>
</feature>
<feature type="transmembrane region" description="Helical" evidence="1">
    <location>
        <begin position="75"/>
        <end position="100"/>
    </location>
</feature>
<evidence type="ECO:0000313" key="3">
    <source>
        <dbReference type="Proteomes" id="UP000179023"/>
    </source>
</evidence>
<dbReference type="AlphaFoldDB" id="A0A1G2KGZ5"/>
<keyword evidence="1" id="KW-0472">Membrane</keyword>
<reference evidence="2 3" key="1">
    <citation type="journal article" date="2016" name="Nat. Commun.">
        <title>Thousands of microbial genomes shed light on interconnected biogeochemical processes in an aquifer system.</title>
        <authorList>
            <person name="Anantharaman K."/>
            <person name="Brown C.T."/>
            <person name="Hug L.A."/>
            <person name="Sharon I."/>
            <person name="Castelle C.J."/>
            <person name="Probst A.J."/>
            <person name="Thomas B.C."/>
            <person name="Singh A."/>
            <person name="Wilkins M.J."/>
            <person name="Karaoz U."/>
            <person name="Brodie E.L."/>
            <person name="Williams K.H."/>
            <person name="Hubbard S.S."/>
            <person name="Banfield J.F."/>
        </authorList>
    </citation>
    <scope>NUCLEOTIDE SEQUENCE [LARGE SCALE GENOMIC DNA]</scope>
</reference>
<keyword evidence="1" id="KW-1133">Transmembrane helix</keyword>
<dbReference type="EMBL" id="MHQI01000058">
    <property type="protein sequence ID" value="OGZ98722.1"/>
    <property type="molecule type" value="Genomic_DNA"/>
</dbReference>
<accession>A0A1G2KGZ5</accession>
<evidence type="ECO:0000313" key="2">
    <source>
        <dbReference type="EMBL" id="OGZ98722.1"/>
    </source>
</evidence>
<protein>
    <submittedName>
        <fullName evidence="2">Uncharacterized protein</fullName>
    </submittedName>
</protein>
<gene>
    <name evidence="2" type="ORF">A3C07_00340</name>
</gene>